<feature type="transmembrane region" description="Helical" evidence="2">
    <location>
        <begin position="136"/>
        <end position="155"/>
    </location>
</feature>
<dbReference type="AlphaFoldDB" id="A0A7S1X907"/>
<accession>A0A7S1X907</accession>
<sequence length="171" mass="18134">MDALLWDDADGSGRLAEGRNRAIDLTSPSLPLGVLVGLDAMHRSQSMQVLPRVTDKSSAAPLPDHTTSPPTTLSRSSCSLSDGRLSMDTNGELPELAAREELMDKTAAGDRLTLCCKDGKGEGGVSMGGLSTRERFGSYCFVCIAALVMFMLAVLQVQKHAAPSEPIRSVL</sequence>
<evidence type="ECO:0000256" key="2">
    <source>
        <dbReference type="SAM" id="Phobius"/>
    </source>
</evidence>
<dbReference type="EMBL" id="HBGG01035062">
    <property type="protein sequence ID" value="CAD9216153.1"/>
    <property type="molecule type" value="Transcribed_RNA"/>
</dbReference>
<name>A0A7S1X907_9CHLO</name>
<keyword evidence="2" id="KW-0472">Membrane</keyword>
<proteinExistence type="predicted"/>
<evidence type="ECO:0000256" key="1">
    <source>
        <dbReference type="SAM" id="MobiDB-lite"/>
    </source>
</evidence>
<keyword evidence="2" id="KW-1133">Transmembrane helix</keyword>
<reference evidence="3" key="1">
    <citation type="submission" date="2021-01" db="EMBL/GenBank/DDBJ databases">
        <authorList>
            <person name="Corre E."/>
            <person name="Pelletier E."/>
            <person name="Niang G."/>
            <person name="Scheremetjew M."/>
            <person name="Finn R."/>
            <person name="Kale V."/>
            <person name="Holt S."/>
            <person name="Cochrane G."/>
            <person name="Meng A."/>
            <person name="Brown T."/>
            <person name="Cohen L."/>
        </authorList>
    </citation>
    <scope>NUCLEOTIDE SEQUENCE</scope>
    <source>
        <strain evidence="3">PLY429</strain>
    </source>
</reference>
<organism evidence="3">
    <name type="scientific">Tetraselmis chuii</name>
    <dbReference type="NCBI Taxonomy" id="63592"/>
    <lineage>
        <taxon>Eukaryota</taxon>
        <taxon>Viridiplantae</taxon>
        <taxon>Chlorophyta</taxon>
        <taxon>core chlorophytes</taxon>
        <taxon>Chlorodendrophyceae</taxon>
        <taxon>Chlorodendrales</taxon>
        <taxon>Chlorodendraceae</taxon>
        <taxon>Tetraselmis</taxon>
    </lineage>
</organism>
<feature type="region of interest" description="Disordered" evidence="1">
    <location>
        <begin position="48"/>
        <end position="89"/>
    </location>
</feature>
<feature type="compositionally biased region" description="Low complexity" evidence="1">
    <location>
        <begin position="66"/>
        <end position="81"/>
    </location>
</feature>
<evidence type="ECO:0000313" key="3">
    <source>
        <dbReference type="EMBL" id="CAD9216153.1"/>
    </source>
</evidence>
<gene>
    <name evidence="3" type="ORF">TCHU04912_LOCUS18393</name>
</gene>
<keyword evidence="2" id="KW-0812">Transmembrane</keyword>
<protein>
    <submittedName>
        <fullName evidence="3">Uncharacterized protein</fullName>
    </submittedName>
</protein>